<keyword evidence="3" id="KW-1185">Reference proteome</keyword>
<dbReference type="Gene3D" id="1.20.1280.50">
    <property type="match status" value="1"/>
</dbReference>
<evidence type="ECO:0000313" key="2">
    <source>
        <dbReference type="EMBL" id="RDB21997.1"/>
    </source>
</evidence>
<feature type="domain" description="F-box" evidence="1">
    <location>
        <begin position="18"/>
        <end position="65"/>
    </location>
</feature>
<reference evidence="2" key="1">
    <citation type="submission" date="2018-04" db="EMBL/GenBank/DDBJ databases">
        <title>Whole genome sequencing of Hypsizygus marmoreus.</title>
        <authorList>
            <person name="Choi I.-G."/>
            <person name="Min B."/>
            <person name="Kim J.-G."/>
            <person name="Kim S."/>
            <person name="Oh Y.-L."/>
            <person name="Kong W.-S."/>
            <person name="Park H."/>
            <person name="Jeong J."/>
            <person name="Song E.-S."/>
        </authorList>
    </citation>
    <scope>NUCLEOTIDE SEQUENCE [LARGE SCALE GENOMIC DNA]</scope>
    <source>
        <strain evidence="2">51987-8</strain>
    </source>
</reference>
<dbReference type="EMBL" id="LUEZ02000053">
    <property type="protein sequence ID" value="RDB21997.1"/>
    <property type="molecule type" value="Genomic_DNA"/>
</dbReference>
<dbReference type="OrthoDB" id="2745718at2759"/>
<sequence length="528" mass="59786">MIHLDIESSATNNNGPKMHHIMSLPHEIIEEILGNLDYRCLVRCSSACKSMRKTIVNSSQLTYIIELGMDGMIENGPSNTLSYAELLSKLRERRRAWSTLSWKTVTTVPMRGLCHAYELVGGMFVKAIGGHDFLATWLPSTTSESRQLHRDDLKIRARDFAIDPGQDLIIFIEEDGGPYSDVDGRFVRLYIRTISTHDAHPDAHLQILPFFIPPHTVYGTFVRSIMLQVADDIVAVLISTGFQRLLLWNWKAGILLSDSAKEGYGLPEGTWDFSFISSRAYILTSLDFDGYLQINTFESEEGYQHTHIASLALPELEDNITVRKLSTHSGPFETPLRDKPFTTSPDSRLHVVDIQYSSDHHRGSQTHYRLFVHNRTFLSYVEAYKNMTATGNSWIPWSFWGPASSRLVVGDSSFSWLRYVHGQRVVCSQTPESSPKILEVLDFNVRPSHLPPSGFDLGAARKIIDGPSVVPPNDIFQREVTTYLPYSSTSRVIFVHYSAFMIDEERIIGLKAEGHADEELKELHVYAF</sequence>
<dbReference type="Proteomes" id="UP000076154">
    <property type="component" value="Unassembled WGS sequence"/>
</dbReference>
<dbReference type="InterPro" id="IPR036047">
    <property type="entry name" value="F-box-like_dom_sf"/>
</dbReference>
<dbReference type="CDD" id="cd09917">
    <property type="entry name" value="F-box_SF"/>
    <property type="match status" value="1"/>
</dbReference>
<proteinExistence type="predicted"/>
<organism evidence="2 3">
    <name type="scientific">Hypsizygus marmoreus</name>
    <name type="common">White beech mushroom</name>
    <name type="synonym">Agaricus marmoreus</name>
    <dbReference type="NCBI Taxonomy" id="39966"/>
    <lineage>
        <taxon>Eukaryota</taxon>
        <taxon>Fungi</taxon>
        <taxon>Dikarya</taxon>
        <taxon>Basidiomycota</taxon>
        <taxon>Agaricomycotina</taxon>
        <taxon>Agaricomycetes</taxon>
        <taxon>Agaricomycetidae</taxon>
        <taxon>Agaricales</taxon>
        <taxon>Tricholomatineae</taxon>
        <taxon>Lyophyllaceae</taxon>
        <taxon>Hypsizygus</taxon>
    </lineage>
</organism>
<dbReference type="PROSITE" id="PS50181">
    <property type="entry name" value="FBOX"/>
    <property type="match status" value="1"/>
</dbReference>
<dbReference type="SMART" id="SM00256">
    <property type="entry name" value="FBOX"/>
    <property type="match status" value="1"/>
</dbReference>
<dbReference type="Pfam" id="PF00646">
    <property type="entry name" value="F-box"/>
    <property type="match status" value="1"/>
</dbReference>
<dbReference type="AlphaFoldDB" id="A0A369JN77"/>
<protein>
    <recommendedName>
        <fullName evidence="1">F-box domain-containing protein</fullName>
    </recommendedName>
</protein>
<accession>A0A369JN77</accession>
<evidence type="ECO:0000259" key="1">
    <source>
        <dbReference type="PROSITE" id="PS50181"/>
    </source>
</evidence>
<gene>
    <name evidence="2" type="ORF">Hypma_010839</name>
</gene>
<dbReference type="InterPro" id="IPR001810">
    <property type="entry name" value="F-box_dom"/>
</dbReference>
<dbReference type="InParanoid" id="A0A369JN77"/>
<comment type="caution">
    <text evidence="2">The sequence shown here is derived from an EMBL/GenBank/DDBJ whole genome shotgun (WGS) entry which is preliminary data.</text>
</comment>
<evidence type="ECO:0000313" key="3">
    <source>
        <dbReference type="Proteomes" id="UP000076154"/>
    </source>
</evidence>
<name>A0A369JN77_HYPMA</name>
<dbReference type="SUPFAM" id="SSF81383">
    <property type="entry name" value="F-box domain"/>
    <property type="match status" value="1"/>
</dbReference>